<keyword evidence="1" id="KW-1133">Transmembrane helix</keyword>
<dbReference type="Pfam" id="PF07690">
    <property type="entry name" value="MFS_1"/>
    <property type="match status" value="1"/>
</dbReference>
<dbReference type="GO" id="GO:0022857">
    <property type="term" value="F:transmembrane transporter activity"/>
    <property type="evidence" value="ECO:0007669"/>
    <property type="project" value="InterPro"/>
</dbReference>
<dbReference type="Proteomes" id="UP000001024">
    <property type="component" value="Chromosome"/>
</dbReference>
<feature type="transmembrane region" description="Helical" evidence="1">
    <location>
        <begin position="225"/>
        <end position="244"/>
    </location>
</feature>
<gene>
    <name evidence="3" type="ordered locus">Ta0914</name>
</gene>
<dbReference type="InterPro" id="IPR020846">
    <property type="entry name" value="MFS_dom"/>
</dbReference>
<keyword evidence="4" id="KW-1185">Reference proteome</keyword>
<organism evidence="3 4">
    <name type="scientific">Thermoplasma acidophilum (strain ATCC 25905 / DSM 1728 / JCM 9062 / NBRC 15155 / AMRC-C165)</name>
    <dbReference type="NCBI Taxonomy" id="273075"/>
    <lineage>
        <taxon>Archaea</taxon>
        <taxon>Methanobacteriati</taxon>
        <taxon>Thermoplasmatota</taxon>
        <taxon>Thermoplasmata</taxon>
        <taxon>Thermoplasmatales</taxon>
        <taxon>Thermoplasmataceae</taxon>
        <taxon>Thermoplasma</taxon>
    </lineage>
</organism>
<dbReference type="AlphaFoldDB" id="Q9HJQ3"/>
<accession>Q9HJQ3</accession>
<dbReference type="InterPro" id="IPR011701">
    <property type="entry name" value="MFS"/>
</dbReference>
<dbReference type="Gene3D" id="1.20.1250.20">
    <property type="entry name" value="MFS general substrate transporter like domains"/>
    <property type="match status" value="1"/>
</dbReference>
<sequence length="377" mass="40416">MLFFIGFGWFMIAPIIPDLISVTRSSPSALLLIVSSYGYAMVAFGLVAGYLSFRGKVGNSVIASAILTFIGLAFRPIFHTYLPFLIFSLIAAVGYPLAMAPVGSIAEVFGRSRSHTLIGLSVGSLFLGMAFGALITPYIMIAIPLDITLELPAIAAFVLMVLLLFFMKEFPSYYTPRRLKGLFKAGMIKNWYVGLTISAISVMFGSIASSVLLMHGFSESEALEAGGLFGGLTFLGSALGAMILPPLFGKGQILRFGIILTGSLAFLFGVFMTVSLEFMKILALTGLSYFFFGFFGNAYWSMAMTSVTYYSPKPEEAGFSTAMFSVATNAGVAVIPVFLGSVLITAKYAMAGTIIVSALLLASGAMSYFLLYRPVQE</sequence>
<dbReference type="KEGG" id="tac:Ta0914"/>
<evidence type="ECO:0000259" key="2">
    <source>
        <dbReference type="PROSITE" id="PS50850"/>
    </source>
</evidence>
<evidence type="ECO:0000256" key="1">
    <source>
        <dbReference type="SAM" id="Phobius"/>
    </source>
</evidence>
<evidence type="ECO:0000313" key="4">
    <source>
        <dbReference type="Proteomes" id="UP000001024"/>
    </source>
</evidence>
<feature type="transmembrane region" description="Helical" evidence="1">
    <location>
        <begin position="151"/>
        <end position="170"/>
    </location>
</feature>
<dbReference type="OrthoDB" id="57234at2157"/>
<dbReference type="InterPro" id="IPR036259">
    <property type="entry name" value="MFS_trans_sf"/>
</dbReference>
<protein>
    <submittedName>
        <fullName evidence="3">Conserved hypothetical membrane protein</fullName>
    </submittedName>
</protein>
<dbReference type="EnsemblBacteria" id="CAC12043">
    <property type="protein sequence ID" value="CAC12043"/>
    <property type="gene ID" value="CAC12043"/>
</dbReference>
<feature type="transmembrane region" description="Helical" evidence="1">
    <location>
        <begin position="60"/>
        <end position="78"/>
    </location>
</feature>
<feature type="transmembrane region" description="Helical" evidence="1">
    <location>
        <begin position="27"/>
        <end position="53"/>
    </location>
</feature>
<dbReference type="EMBL" id="AL445065">
    <property type="protein sequence ID" value="CAC12043.1"/>
    <property type="molecule type" value="Genomic_DNA"/>
</dbReference>
<feature type="domain" description="Major facilitator superfamily (MFS) profile" evidence="2">
    <location>
        <begin position="1"/>
        <end position="376"/>
    </location>
</feature>
<feature type="transmembrane region" description="Helical" evidence="1">
    <location>
        <begin position="117"/>
        <end position="139"/>
    </location>
</feature>
<feature type="transmembrane region" description="Helical" evidence="1">
    <location>
        <begin position="350"/>
        <end position="371"/>
    </location>
</feature>
<dbReference type="RefSeq" id="WP_010901323.1">
    <property type="nucleotide sequence ID" value="NC_002578.1"/>
</dbReference>
<evidence type="ECO:0000313" key="3">
    <source>
        <dbReference type="EMBL" id="CAC12043.1"/>
    </source>
</evidence>
<feature type="transmembrane region" description="Helical" evidence="1">
    <location>
        <begin position="256"/>
        <end position="275"/>
    </location>
</feature>
<proteinExistence type="predicted"/>
<keyword evidence="1" id="KW-0812">Transmembrane</keyword>
<dbReference type="eggNOG" id="arCOG06047">
    <property type="taxonomic scope" value="Archaea"/>
</dbReference>
<feature type="transmembrane region" description="Helical" evidence="1">
    <location>
        <begin position="321"/>
        <end position="344"/>
    </location>
</feature>
<dbReference type="HOGENOM" id="CLU_728857_0_0_2"/>
<dbReference type="SUPFAM" id="SSF103473">
    <property type="entry name" value="MFS general substrate transporter"/>
    <property type="match status" value="1"/>
</dbReference>
<reference evidence="3 4" key="1">
    <citation type="journal article" date="2000" name="Nature">
        <title>The genome sequence of the thermoacidophilic scavenger Thermoplasma acidophilum.</title>
        <authorList>
            <person name="Ruepp A."/>
            <person name="Graml W."/>
            <person name="Santos-Martinez M.L."/>
            <person name="Koretke K.K."/>
            <person name="Volker C."/>
            <person name="Mewes H.W."/>
            <person name="Frishman D."/>
            <person name="Stocker S."/>
            <person name="Lupas A.N."/>
            <person name="Baumeister W."/>
        </authorList>
    </citation>
    <scope>NUCLEOTIDE SEQUENCE [LARGE SCALE GENOMIC DNA]</scope>
    <source>
        <strain evidence="4">ATCC 25905 / DSM 1728 / JCM 9062 / NBRC 15155 / AMRC-C165</strain>
    </source>
</reference>
<feature type="transmembrane region" description="Helical" evidence="1">
    <location>
        <begin position="281"/>
        <end position="300"/>
    </location>
</feature>
<feature type="transmembrane region" description="Helical" evidence="1">
    <location>
        <begin position="191"/>
        <end position="213"/>
    </location>
</feature>
<dbReference type="PROSITE" id="PS50850">
    <property type="entry name" value="MFS"/>
    <property type="match status" value="1"/>
</dbReference>
<dbReference type="InParanoid" id="Q9HJQ3"/>
<keyword evidence="1" id="KW-0472">Membrane</keyword>
<name>Q9HJQ3_THEAC</name>
<feature type="transmembrane region" description="Helical" evidence="1">
    <location>
        <begin position="84"/>
        <end position="105"/>
    </location>
</feature>
<dbReference type="PaxDb" id="273075-Ta0914"/>